<dbReference type="AlphaFoldDB" id="A0A1F6VPW7"/>
<protein>
    <recommendedName>
        <fullName evidence="1">Dockerin domain-containing protein</fullName>
    </recommendedName>
</protein>
<dbReference type="Pfam" id="PF00404">
    <property type="entry name" value="Dockerin_1"/>
    <property type="match status" value="1"/>
</dbReference>
<organism evidence="2 3">
    <name type="scientific">Candidatus Nomurabacteria bacterium RIFCSPHIGHO2_02_FULL_38_15</name>
    <dbReference type="NCBI Taxonomy" id="1801752"/>
    <lineage>
        <taxon>Bacteria</taxon>
        <taxon>Candidatus Nomuraibacteriota</taxon>
    </lineage>
</organism>
<gene>
    <name evidence="2" type="ORF">A3J61_01675</name>
</gene>
<reference evidence="2 3" key="1">
    <citation type="journal article" date="2016" name="Nat. Commun.">
        <title>Thousands of microbial genomes shed light on interconnected biogeochemical processes in an aquifer system.</title>
        <authorList>
            <person name="Anantharaman K."/>
            <person name="Brown C.T."/>
            <person name="Hug L.A."/>
            <person name="Sharon I."/>
            <person name="Castelle C.J."/>
            <person name="Probst A.J."/>
            <person name="Thomas B.C."/>
            <person name="Singh A."/>
            <person name="Wilkins M.J."/>
            <person name="Karaoz U."/>
            <person name="Brodie E.L."/>
            <person name="Williams K.H."/>
            <person name="Hubbard S.S."/>
            <person name="Banfield J.F."/>
        </authorList>
    </citation>
    <scope>NUCLEOTIDE SEQUENCE [LARGE SCALE GENOMIC DNA]</scope>
</reference>
<sequence>MSTKISITITSLLILLVVSLSIFLNNSFVFAVTESVSLSASVAGCGDDSIGVGESCDGADLGGASCVSQGYASGTLTCSSSCAFNTSSCVSATPVVSNSGGGGVVMLPTAMDVIFTGTTVPLAKIYILKDGQLAATIVALPDGKFTTTIRGVSPGFYNFGVYGEDVKKNRSTLLAFPIYVTNSAPTNIGDIVIKYDEFTVPSKPQTSTGYLIGDLNRDWHVNFLDFSIMKYWYTKYLPPKHIDLNNDKKVDLIDFSIMGYYWTG</sequence>
<feature type="domain" description="Dockerin" evidence="1">
    <location>
        <begin position="208"/>
        <end position="264"/>
    </location>
</feature>
<dbReference type="SUPFAM" id="SSF63446">
    <property type="entry name" value="Type I dockerin domain"/>
    <property type="match status" value="1"/>
</dbReference>
<proteinExistence type="predicted"/>
<dbReference type="InterPro" id="IPR016134">
    <property type="entry name" value="Dockerin_dom"/>
</dbReference>
<name>A0A1F6VPW7_9BACT</name>
<dbReference type="InterPro" id="IPR036439">
    <property type="entry name" value="Dockerin_dom_sf"/>
</dbReference>
<evidence type="ECO:0000313" key="3">
    <source>
        <dbReference type="Proteomes" id="UP000179686"/>
    </source>
</evidence>
<dbReference type="InterPro" id="IPR002105">
    <property type="entry name" value="Dockerin_1_rpt"/>
</dbReference>
<dbReference type="GO" id="GO:0000272">
    <property type="term" value="P:polysaccharide catabolic process"/>
    <property type="evidence" value="ECO:0007669"/>
    <property type="project" value="InterPro"/>
</dbReference>
<evidence type="ECO:0000313" key="2">
    <source>
        <dbReference type="EMBL" id="OGI71606.1"/>
    </source>
</evidence>
<dbReference type="EMBL" id="MFUC01000027">
    <property type="protein sequence ID" value="OGI71606.1"/>
    <property type="molecule type" value="Genomic_DNA"/>
</dbReference>
<dbReference type="Gene3D" id="1.10.1330.10">
    <property type="entry name" value="Dockerin domain"/>
    <property type="match status" value="1"/>
</dbReference>
<comment type="caution">
    <text evidence="2">The sequence shown here is derived from an EMBL/GenBank/DDBJ whole genome shotgun (WGS) entry which is preliminary data.</text>
</comment>
<dbReference type="PROSITE" id="PS51766">
    <property type="entry name" value="DOCKERIN"/>
    <property type="match status" value="1"/>
</dbReference>
<dbReference type="GO" id="GO:0004553">
    <property type="term" value="F:hydrolase activity, hydrolyzing O-glycosyl compounds"/>
    <property type="evidence" value="ECO:0007669"/>
    <property type="project" value="InterPro"/>
</dbReference>
<dbReference type="STRING" id="1801752.A3J61_01675"/>
<accession>A0A1F6VPW7</accession>
<dbReference type="Proteomes" id="UP000179686">
    <property type="component" value="Unassembled WGS sequence"/>
</dbReference>
<evidence type="ECO:0000259" key="1">
    <source>
        <dbReference type="PROSITE" id="PS51766"/>
    </source>
</evidence>